<dbReference type="InterPro" id="IPR013103">
    <property type="entry name" value="RVT_2"/>
</dbReference>
<organism evidence="2 3">
    <name type="scientific">Lithospermum erythrorhizon</name>
    <name type="common">Purple gromwell</name>
    <name type="synonym">Lithospermum officinale var. erythrorhizon</name>
    <dbReference type="NCBI Taxonomy" id="34254"/>
    <lineage>
        <taxon>Eukaryota</taxon>
        <taxon>Viridiplantae</taxon>
        <taxon>Streptophyta</taxon>
        <taxon>Embryophyta</taxon>
        <taxon>Tracheophyta</taxon>
        <taxon>Spermatophyta</taxon>
        <taxon>Magnoliopsida</taxon>
        <taxon>eudicotyledons</taxon>
        <taxon>Gunneridae</taxon>
        <taxon>Pentapetalae</taxon>
        <taxon>asterids</taxon>
        <taxon>lamiids</taxon>
        <taxon>Boraginales</taxon>
        <taxon>Boraginaceae</taxon>
        <taxon>Boraginoideae</taxon>
        <taxon>Lithospermeae</taxon>
        <taxon>Lithospermum</taxon>
    </lineage>
</organism>
<dbReference type="Pfam" id="PF07727">
    <property type="entry name" value="RVT_2"/>
    <property type="match status" value="1"/>
</dbReference>
<feature type="domain" description="Reverse transcriptase Ty1/copia-type" evidence="1">
    <location>
        <begin position="89"/>
        <end position="195"/>
    </location>
</feature>
<reference evidence="2 3" key="1">
    <citation type="submission" date="2024-01" db="EMBL/GenBank/DDBJ databases">
        <title>The complete chloroplast genome sequence of Lithospermum erythrorhizon: insights into the phylogenetic relationship among Boraginaceae species and the maternal lineages of purple gromwells.</title>
        <authorList>
            <person name="Okada T."/>
            <person name="Watanabe K."/>
        </authorList>
    </citation>
    <scope>NUCLEOTIDE SEQUENCE [LARGE SCALE GENOMIC DNA]</scope>
</reference>
<name>A0AAV3QTT3_LITER</name>
<accession>A0AAV3QTT3</accession>
<keyword evidence="3" id="KW-1185">Reference proteome</keyword>
<evidence type="ECO:0000313" key="3">
    <source>
        <dbReference type="Proteomes" id="UP001454036"/>
    </source>
</evidence>
<dbReference type="Proteomes" id="UP001454036">
    <property type="component" value="Unassembled WGS sequence"/>
</dbReference>
<gene>
    <name evidence="2" type="ORF">LIER_40106</name>
</gene>
<evidence type="ECO:0000313" key="2">
    <source>
        <dbReference type="EMBL" id="GAA0166023.1"/>
    </source>
</evidence>
<comment type="caution">
    <text evidence="2">The sequence shown here is derived from an EMBL/GenBank/DDBJ whole genome shotgun (WGS) entry which is preliminary data.</text>
</comment>
<dbReference type="AlphaFoldDB" id="A0AAV3QTT3"/>
<protein>
    <recommendedName>
        <fullName evidence="1">Reverse transcriptase Ty1/copia-type domain-containing protein</fullName>
    </recommendedName>
</protein>
<sequence length="262" mass="30688">MEEEMSSLHKNNTYILVNRIEATKILKNKWIFKLKYAEGSSKHRLVLGLAASLNLEIEQLDVKIVFLHGNLDEEIFMEQPEGFKEKGKEDMNFRRTQVDHYVYVKEFCNGEFIILLLYVDDMLLVRKDIKKIVDLKENLSKDFEMKDLGHVSHILGMEIRRNRSKGMLWLSQEEYVKKVLKRFNMESAKSVNYPLGAQLKLRSKQCPVRKEDIEHMNKVPYASAVGIIMYAMTCTRPDLRYAIVVVSRFLSNPGKEHWEGIK</sequence>
<evidence type="ECO:0000259" key="1">
    <source>
        <dbReference type="Pfam" id="PF07727"/>
    </source>
</evidence>
<proteinExistence type="predicted"/>
<dbReference type="EMBL" id="BAABME010022532">
    <property type="protein sequence ID" value="GAA0166023.1"/>
    <property type="molecule type" value="Genomic_DNA"/>
</dbReference>